<evidence type="ECO:0000256" key="3">
    <source>
        <dbReference type="SAM" id="SignalP"/>
    </source>
</evidence>
<organism evidence="5">
    <name type="scientific">Arion vulgaris</name>
    <dbReference type="NCBI Taxonomy" id="1028688"/>
    <lineage>
        <taxon>Eukaryota</taxon>
        <taxon>Metazoa</taxon>
        <taxon>Spiralia</taxon>
        <taxon>Lophotrochozoa</taxon>
        <taxon>Mollusca</taxon>
        <taxon>Gastropoda</taxon>
        <taxon>Heterobranchia</taxon>
        <taxon>Euthyneura</taxon>
        <taxon>Panpulmonata</taxon>
        <taxon>Eupulmonata</taxon>
        <taxon>Stylommatophora</taxon>
        <taxon>Helicina</taxon>
        <taxon>Arionoidea</taxon>
        <taxon>Arionidae</taxon>
        <taxon>Arion</taxon>
    </lineage>
</organism>
<sequence>MAGLSTLTILFAVVLFCSARVAKRQTSATTLDICTAGSLDVAAGSVQYISSSNFGNSNYNHNIDCTTSLKTGHQPLILSVTFLSVGLEYNSYCIYDYLCLNGVRYCRKWAGSGTFSFVVPEYSTFSLRFHTDFSVSGPGFKVRIEARAAGSEIISQPVAGIGSSALGIVYDTVTYNSDLRSTYVDRCAVSLRSNVVYNWQNTTGNPHNTTWHH</sequence>
<feature type="domain" description="CUB" evidence="4">
    <location>
        <begin position="35"/>
        <end position="147"/>
    </location>
</feature>
<evidence type="ECO:0000259" key="4">
    <source>
        <dbReference type="PROSITE" id="PS01180"/>
    </source>
</evidence>
<dbReference type="GO" id="GO:0005615">
    <property type="term" value="C:extracellular space"/>
    <property type="evidence" value="ECO:0007669"/>
    <property type="project" value="TreeGrafter"/>
</dbReference>
<feature type="chain" id="PRO_5002111688" description="CUB domain-containing protein" evidence="3">
    <location>
        <begin position="20"/>
        <end position="213"/>
    </location>
</feature>
<feature type="non-terminal residue" evidence="5">
    <location>
        <position position="213"/>
    </location>
</feature>
<name>A0A0B7B114_9EUPU</name>
<evidence type="ECO:0000313" key="5">
    <source>
        <dbReference type="EMBL" id="CEK86728.1"/>
    </source>
</evidence>
<keyword evidence="1" id="KW-1015">Disulfide bond</keyword>
<dbReference type="CDD" id="cd00041">
    <property type="entry name" value="CUB"/>
    <property type="match status" value="1"/>
</dbReference>
<reference evidence="5" key="1">
    <citation type="submission" date="2014-12" db="EMBL/GenBank/DDBJ databases">
        <title>Insight into the proteome of Arion vulgaris.</title>
        <authorList>
            <person name="Aradska J."/>
            <person name="Bulat T."/>
            <person name="Smidak R."/>
            <person name="Sarate P."/>
            <person name="Gangsoo J."/>
            <person name="Sialana F."/>
            <person name="Bilban M."/>
            <person name="Lubec G."/>
        </authorList>
    </citation>
    <scope>NUCLEOTIDE SEQUENCE</scope>
    <source>
        <tissue evidence="5">Skin</tissue>
    </source>
</reference>
<proteinExistence type="predicted"/>
<dbReference type="PROSITE" id="PS01180">
    <property type="entry name" value="CUB"/>
    <property type="match status" value="1"/>
</dbReference>
<comment type="caution">
    <text evidence="2">Lacks conserved residue(s) required for the propagation of feature annotation.</text>
</comment>
<protein>
    <recommendedName>
        <fullName evidence="4">CUB domain-containing protein</fullName>
    </recommendedName>
</protein>
<dbReference type="Pfam" id="PF00431">
    <property type="entry name" value="CUB"/>
    <property type="match status" value="1"/>
</dbReference>
<evidence type="ECO:0000256" key="2">
    <source>
        <dbReference type="PROSITE-ProRule" id="PRU00059"/>
    </source>
</evidence>
<dbReference type="AlphaFoldDB" id="A0A0B7B114"/>
<dbReference type="PANTHER" id="PTHR24255:SF31">
    <property type="entry name" value="CUBILIN-LIKE PROTEIN"/>
    <property type="match status" value="1"/>
</dbReference>
<dbReference type="EMBL" id="HACG01039863">
    <property type="protein sequence ID" value="CEK86728.1"/>
    <property type="molecule type" value="Transcribed_RNA"/>
</dbReference>
<dbReference type="Gene3D" id="2.60.120.290">
    <property type="entry name" value="Spermadhesin, CUB domain"/>
    <property type="match status" value="1"/>
</dbReference>
<keyword evidence="3" id="KW-0732">Signal</keyword>
<feature type="signal peptide" evidence="3">
    <location>
        <begin position="1"/>
        <end position="19"/>
    </location>
</feature>
<evidence type="ECO:0000256" key="1">
    <source>
        <dbReference type="ARBA" id="ARBA00023157"/>
    </source>
</evidence>
<gene>
    <name evidence="5" type="primary">ORF155404</name>
</gene>
<dbReference type="InterPro" id="IPR000859">
    <property type="entry name" value="CUB_dom"/>
</dbReference>
<accession>A0A0B7B114</accession>
<dbReference type="PANTHER" id="PTHR24255">
    <property type="entry name" value="COMPLEMENT COMPONENT 1, S SUBCOMPONENT-RELATED"/>
    <property type="match status" value="1"/>
</dbReference>
<dbReference type="SMART" id="SM00042">
    <property type="entry name" value="CUB"/>
    <property type="match status" value="1"/>
</dbReference>
<dbReference type="GO" id="GO:0004252">
    <property type="term" value="F:serine-type endopeptidase activity"/>
    <property type="evidence" value="ECO:0007669"/>
    <property type="project" value="TreeGrafter"/>
</dbReference>
<dbReference type="SUPFAM" id="SSF49854">
    <property type="entry name" value="Spermadhesin, CUB domain"/>
    <property type="match status" value="1"/>
</dbReference>
<dbReference type="InterPro" id="IPR035914">
    <property type="entry name" value="Sperma_CUB_dom_sf"/>
</dbReference>